<keyword evidence="10" id="KW-1185">Reference proteome</keyword>
<comment type="function">
    <text evidence="8">Aux/IAA proteins are short-lived transcriptional factors that function as repressors of early auxin response genes at low auxin concentrations.</text>
</comment>
<reference evidence="11 12" key="1">
    <citation type="submission" date="2025-04" db="UniProtKB">
        <authorList>
            <consortium name="RefSeq"/>
        </authorList>
    </citation>
    <scope>IDENTIFICATION</scope>
    <source>
        <tissue evidence="11 12">Leaf</tissue>
    </source>
</reference>
<keyword evidence="3 8" id="KW-0678">Repressor</keyword>
<evidence type="ECO:0000313" key="12">
    <source>
        <dbReference type="RefSeq" id="XP_056855041.1"/>
    </source>
</evidence>
<comment type="subcellular location">
    <subcellularLocation>
        <location evidence="1 8">Nucleus</location>
    </subcellularLocation>
</comment>
<dbReference type="Proteomes" id="UP000504610">
    <property type="component" value="Unplaced"/>
</dbReference>
<evidence type="ECO:0000313" key="10">
    <source>
        <dbReference type="Proteomes" id="UP000504610"/>
    </source>
</evidence>
<dbReference type="RefSeq" id="XP_056854525.1">
    <property type="nucleotide sequence ID" value="XM_056998545.1"/>
</dbReference>
<evidence type="ECO:0000313" key="11">
    <source>
        <dbReference type="RefSeq" id="XP_056854525.1"/>
    </source>
</evidence>
<dbReference type="GO" id="GO:0009734">
    <property type="term" value="P:auxin-activated signaling pathway"/>
    <property type="evidence" value="ECO:0007669"/>
    <property type="project" value="UniProtKB-UniRule"/>
</dbReference>
<dbReference type="PANTHER" id="PTHR31734">
    <property type="entry name" value="AUXIN-RESPONSIVE PROTEIN IAA17"/>
    <property type="match status" value="1"/>
</dbReference>
<comment type="subunit">
    <text evidence="8">Homodimers and heterodimers.</text>
</comment>
<evidence type="ECO:0000256" key="5">
    <source>
        <dbReference type="ARBA" id="ARBA00023163"/>
    </source>
</evidence>
<dbReference type="InterPro" id="IPR053793">
    <property type="entry name" value="PB1-like"/>
</dbReference>
<feature type="domain" description="PB1" evidence="9">
    <location>
        <begin position="80"/>
        <end position="134"/>
    </location>
</feature>
<name>A0A9W3CSL3_RAPSA</name>
<comment type="similarity">
    <text evidence="2 8">Belongs to the Aux/IAA family.</text>
</comment>
<dbReference type="PROSITE" id="PS51745">
    <property type="entry name" value="PB1"/>
    <property type="match status" value="1"/>
</dbReference>
<keyword evidence="5 8" id="KW-0804">Transcription</keyword>
<evidence type="ECO:0000256" key="2">
    <source>
        <dbReference type="ARBA" id="ARBA00006728"/>
    </source>
</evidence>
<evidence type="ECO:0000256" key="7">
    <source>
        <dbReference type="ARBA" id="ARBA00023294"/>
    </source>
</evidence>
<organism evidence="10 11">
    <name type="scientific">Raphanus sativus</name>
    <name type="common">Radish</name>
    <name type="synonym">Raphanus raphanistrum var. sativus</name>
    <dbReference type="NCBI Taxonomy" id="3726"/>
    <lineage>
        <taxon>Eukaryota</taxon>
        <taxon>Viridiplantae</taxon>
        <taxon>Streptophyta</taxon>
        <taxon>Embryophyta</taxon>
        <taxon>Tracheophyta</taxon>
        <taxon>Spermatophyta</taxon>
        <taxon>Magnoliopsida</taxon>
        <taxon>eudicotyledons</taxon>
        <taxon>Gunneridae</taxon>
        <taxon>Pentapetalae</taxon>
        <taxon>rosids</taxon>
        <taxon>malvids</taxon>
        <taxon>Brassicales</taxon>
        <taxon>Brassicaceae</taxon>
        <taxon>Brassiceae</taxon>
        <taxon>Raphanus</taxon>
    </lineage>
</organism>
<accession>A0A9W3CSL3</accession>
<evidence type="ECO:0000256" key="8">
    <source>
        <dbReference type="RuleBase" id="RU004549"/>
    </source>
</evidence>
<evidence type="ECO:0000256" key="6">
    <source>
        <dbReference type="ARBA" id="ARBA00023242"/>
    </source>
</evidence>
<evidence type="ECO:0000256" key="3">
    <source>
        <dbReference type="ARBA" id="ARBA00022491"/>
    </source>
</evidence>
<dbReference type="GO" id="GO:0006355">
    <property type="term" value="P:regulation of DNA-templated transcription"/>
    <property type="evidence" value="ECO:0007669"/>
    <property type="project" value="InterPro"/>
</dbReference>
<dbReference type="AlphaFoldDB" id="A0A9W3CSL3"/>
<dbReference type="InterPro" id="IPR003311">
    <property type="entry name" value="AUX_IAA"/>
</dbReference>
<sequence length="134" mass="15146">MDGPNSSYSPFESCRVLSRVLDPRSMSYEGQTRLEIRGEVAVCKQGELRAEQRHSNPAADYTVAVAEEEEEENECNSVGSFYVKVNMEGVPIGRKIDLMSLNGYHELIRTLDFMFNASILFQRGFRLKLTCGLN</sequence>
<dbReference type="PANTHER" id="PTHR31734:SF235">
    <property type="entry name" value="AUXIN-RESPONSIVE PROTEIN IAA20"/>
    <property type="match status" value="1"/>
</dbReference>
<gene>
    <name evidence="11" type="primary">LOC130503975</name>
    <name evidence="12" type="synonym">LOC130504451</name>
</gene>
<keyword evidence="6 8" id="KW-0539">Nucleus</keyword>
<dbReference type="Pfam" id="PF02309">
    <property type="entry name" value="AUX_IAA"/>
    <property type="match status" value="1"/>
</dbReference>
<protein>
    <recommendedName>
        <fullName evidence="8">Auxin-responsive protein</fullName>
    </recommendedName>
</protein>
<keyword evidence="7 8" id="KW-0927">Auxin signaling pathway</keyword>
<dbReference type="KEGG" id="rsz:130503975"/>
<dbReference type="KEGG" id="rsz:130504451"/>
<evidence type="ECO:0000256" key="4">
    <source>
        <dbReference type="ARBA" id="ARBA00023015"/>
    </source>
</evidence>
<evidence type="ECO:0000256" key="1">
    <source>
        <dbReference type="ARBA" id="ARBA00004123"/>
    </source>
</evidence>
<dbReference type="RefSeq" id="XP_056855041.1">
    <property type="nucleotide sequence ID" value="XM_056999061.1"/>
</dbReference>
<proteinExistence type="inferred from homology"/>
<evidence type="ECO:0000259" key="9">
    <source>
        <dbReference type="PROSITE" id="PS51745"/>
    </source>
</evidence>
<dbReference type="OrthoDB" id="652411at2759"/>
<dbReference type="GeneID" id="130503975"/>
<dbReference type="Gene3D" id="3.10.20.90">
    <property type="entry name" value="Phosphatidylinositol 3-kinase Catalytic Subunit, Chain A, domain 1"/>
    <property type="match status" value="1"/>
</dbReference>
<keyword evidence="4 8" id="KW-0805">Transcription regulation</keyword>
<dbReference type="GO" id="GO:0005634">
    <property type="term" value="C:nucleus"/>
    <property type="evidence" value="ECO:0007669"/>
    <property type="project" value="UniProtKB-SubCell"/>
</dbReference>
<dbReference type="InterPro" id="IPR033389">
    <property type="entry name" value="AUX/IAA_dom"/>
</dbReference>